<sequence>MEKQEFRINENYHKLLLTASTDKNLSSNQFRVFFYISTHSDIVVKDMQSDLNFKTTNLMSESIKALIQNGYITRRKAKKKVKKNTPFYVYELNLEKALDFNFNKLNSSEDYFKAIENIYNYFFKLIPTSFKVDTHKNFKSVELMLYKDERPFELIKQIIDFVASTKYRRTINRPFKLRKEFEMLLDELNKKQSN</sequence>
<organism evidence="1 2">
    <name type="scientific">Aliarcobacter cibarius</name>
    <dbReference type="NCBI Taxonomy" id="255507"/>
    <lineage>
        <taxon>Bacteria</taxon>
        <taxon>Pseudomonadati</taxon>
        <taxon>Campylobacterota</taxon>
        <taxon>Epsilonproteobacteria</taxon>
        <taxon>Campylobacterales</taxon>
        <taxon>Arcobacteraceae</taxon>
        <taxon>Aliarcobacter</taxon>
    </lineage>
</organism>
<gene>
    <name evidence="1" type="ORF">ACBT_1219</name>
</gene>
<dbReference type="EMBL" id="CP054051">
    <property type="protein sequence ID" value="QKJ27128.1"/>
    <property type="molecule type" value="Genomic_DNA"/>
</dbReference>
<dbReference type="Gene3D" id="1.10.10.10">
    <property type="entry name" value="Winged helix-like DNA-binding domain superfamily/Winged helix DNA-binding domain"/>
    <property type="match status" value="1"/>
</dbReference>
<protein>
    <submittedName>
        <fullName evidence="1">Uncharacterized protein</fullName>
    </submittedName>
</protein>
<evidence type="ECO:0000313" key="2">
    <source>
        <dbReference type="Proteomes" id="UP000509513"/>
    </source>
</evidence>
<dbReference type="AlphaFoldDB" id="A0A7L5JQ65"/>
<dbReference type="RefSeq" id="WP_024774938.1">
    <property type="nucleotide sequence ID" value="NZ_CP054051.1"/>
</dbReference>
<dbReference type="KEGG" id="acib:ACBT_1219"/>
<dbReference type="Proteomes" id="UP000509513">
    <property type="component" value="Chromosome"/>
</dbReference>
<name>A0A7L5JQ65_9BACT</name>
<reference evidence="1 2" key="1">
    <citation type="submission" date="2020-05" db="EMBL/GenBank/DDBJ databases">
        <title>Complete genome sequencing of Campylobacter and Arcobacter type strains.</title>
        <authorList>
            <person name="Miller W.G."/>
            <person name="Yee E."/>
        </authorList>
    </citation>
    <scope>NUCLEOTIDE SEQUENCE [LARGE SCALE GENOMIC DNA]</scope>
    <source>
        <strain evidence="1 2">LMG 21996</strain>
    </source>
</reference>
<dbReference type="InterPro" id="IPR036390">
    <property type="entry name" value="WH_DNA-bd_sf"/>
</dbReference>
<dbReference type="SUPFAM" id="SSF46785">
    <property type="entry name" value="Winged helix' DNA-binding domain"/>
    <property type="match status" value="1"/>
</dbReference>
<dbReference type="InterPro" id="IPR036388">
    <property type="entry name" value="WH-like_DNA-bd_sf"/>
</dbReference>
<proteinExistence type="predicted"/>
<accession>A0A7L5JQ65</accession>
<evidence type="ECO:0000313" key="1">
    <source>
        <dbReference type="EMBL" id="QKJ27128.1"/>
    </source>
</evidence>